<dbReference type="InterPro" id="IPR038470">
    <property type="entry name" value="Cellsynth_D_sf"/>
</dbReference>
<reference evidence="1 2" key="1">
    <citation type="journal article" date="2008" name="Environ. Microbiol.">
        <title>The genome of Erwinia tasmaniensis strain Et1/99, a non-pathogenic bacterium in the genus Erwinia.</title>
        <authorList>
            <person name="Kube M."/>
            <person name="Migdoll A.M."/>
            <person name="Mueller I."/>
            <person name="Kuhl H."/>
            <person name="Beck A."/>
            <person name="Reinhardt R."/>
            <person name="Geider K."/>
        </authorList>
    </citation>
    <scope>NUCLEOTIDE SEQUENCE [LARGE SCALE GENOMIC DNA]</scope>
    <source>
        <strain evidence="2">DSM 17950 / CFBP 7177 / CIP 109463 / NCPPB 4357 / Et1/99</strain>
    </source>
</reference>
<name>B2VCL5_ERWT9</name>
<sequence length="155" mass="17469">MSPLLQEYTLQYYRQRQSHPGWFDLLSVTIGSMLDNAGEQETQAFLHQMGEKLAVRYPLGEARTVADLEDRINKVLAQFHWGFVDLRPCHNAIVIDHRALPAGDGVMTHGQWQLAMGAVLLGLYAGWLRSQGGSDRVGLSHEETDDGSLRFRYQA</sequence>
<proteinExistence type="predicted"/>
<dbReference type="GO" id="GO:0030244">
    <property type="term" value="P:cellulose biosynthetic process"/>
    <property type="evidence" value="ECO:0007669"/>
    <property type="project" value="InterPro"/>
</dbReference>
<keyword evidence="2" id="KW-1185">Reference proteome</keyword>
<evidence type="ECO:0000313" key="2">
    <source>
        <dbReference type="Proteomes" id="UP000001726"/>
    </source>
</evidence>
<dbReference type="Pfam" id="PF03500">
    <property type="entry name" value="Cellsynth_D"/>
    <property type="match status" value="1"/>
</dbReference>
<dbReference type="AlphaFoldDB" id="B2VCL5"/>
<evidence type="ECO:0000313" key="1">
    <source>
        <dbReference type="EMBL" id="CAO98435.1"/>
    </source>
</evidence>
<dbReference type="STRING" id="465817.ETA_33890"/>
<dbReference type="KEGG" id="eta:ETA_33890"/>
<dbReference type="EMBL" id="CU468135">
    <property type="protein sequence ID" value="CAO98435.1"/>
    <property type="molecule type" value="Genomic_DNA"/>
</dbReference>
<dbReference type="Proteomes" id="UP000001726">
    <property type="component" value="Chromosome"/>
</dbReference>
<protein>
    <submittedName>
        <fullName evidence="1">Cellulose synthase operon protein D</fullName>
    </submittedName>
</protein>
<dbReference type="eggNOG" id="ENOG5031C94">
    <property type="taxonomic scope" value="Bacteria"/>
</dbReference>
<dbReference type="HOGENOM" id="CLU_131913_0_0_6"/>
<organism evidence="1 2">
    <name type="scientific">Erwinia tasmaniensis (strain DSM 17950 / CFBP 7177 / CIP 109463 / NCPPB 4357 / Et1/99)</name>
    <dbReference type="NCBI Taxonomy" id="465817"/>
    <lineage>
        <taxon>Bacteria</taxon>
        <taxon>Pseudomonadati</taxon>
        <taxon>Pseudomonadota</taxon>
        <taxon>Gammaproteobacteria</taxon>
        <taxon>Enterobacterales</taxon>
        <taxon>Erwiniaceae</taxon>
        <taxon>Erwinia</taxon>
    </lineage>
</organism>
<accession>B2VCL5</accession>
<dbReference type="InterPro" id="IPR022798">
    <property type="entry name" value="BcsD_bac"/>
</dbReference>
<dbReference type="RefSeq" id="WP_012443058.1">
    <property type="nucleotide sequence ID" value="NC_010694.1"/>
</dbReference>
<gene>
    <name evidence="1" type="primary">bscD</name>
    <name evidence="1" type="ordered locus">ETA_33890</name>
</gene>
<dbReference type="OrthoDB" id="6078279at2"/>
<dbReference type="Gene3D" id="3.30.70.2590">
    <property type="match status" value="1"/>
</dbReference>